<dbReference type="InterPro" id="IPR036527">
    <property type="entry name" value="SCP2_sterol-bd_dom_sf"/>
</dbReference>
<evidence type="ECO:0000256" key="2">
    <source>
        <dbReference type="ARBA" id="ARBA00022801"/>
    </source>
</evidence>
<keyword evidence="3" id="KW-0862">Zinc</keyword>
<dbReference type="Pfam" id="PF14864">
    <property type="entry name" value="Alkyl_sulf_C"/>
    <property type="match status" value="1"/>
</dbReference>
<evidence type="ECO:0000256" key="1">
    <source>
        <dbReference type="ARBA" id="ARBA00022723"/>
    </source>
</evidence>
<dbReference type="InterPro" id="IPR044097">
    <property type="entry name" value="Bds1/SdsA1_MBL-fold"/>
</dbReference>
<name>A0A918XCG6_9ACTN</name>
<protein>
    <submittedName>
        <fullName evidence="6">Beta-lactamase-like protein</fullName>
    </submittedName>
</protein>
<evidence type="ECO:0000259" key="5">
    <source>
        <dbReference type="SMART" id="SM00849"/>
    </source>
</evidence>
<dbReference type="SMART" id="SM00849">
    <property type="entry name" value="Lactamase_B"/>
    <property type="match status" value="1"/>
</dbReference>
<organism evidence="6 7">
    <name type="scientific">Nocardiopsis kunsanensis</name>
    <dbReference type="NCBI Taxonomy" id="141693"/>
    <lineage>
        <taxon>Bacteria</taxon>
        <taxon>Bacillati</taxon>
        <taxon>Actinomycetota</taxon>
        <taxon>Actinomycetes</taxon>
        <taxon>Streptosporangiales</taxon>
        <taxon>Nocardiopsidaceae</taxon>
        <taxon>Nocardiopsis</taxon>
    </lineage>
</organism>
<dbReference type="PANTHER" id="PTHR43223:SF1">
    <property type="entry name" value="ALKYL_ARYL-SULFATASE BDS1"/>
    <property type="match status" value="1"/>
</dbReference>
<feature type="domain" description="Metallo-beta-lactamase" evidence="5">
    <location>
        <begin position="97"/>
        <end position="313"/>
    </location>
</feature>
<dbReference type="EMBL" id="BMXL01000010">
    <property type="protein sequence ID" value="GHD25857.1"/>
    <property type="molecule type" value="Genomic_DNA"/>
</dbReference>
<evidence type="ECO:0000256" key="3">
    <source>
        <dbReference type="ARBA" id="ARBA00022833"/>
    </source>
</evidence>
<sequence length="613" mass="67092">MTGADIGPTHAHTRAPDEDFLDDDFADAYRGLLGRLVPGKVYDAVGRVVWNTDTYAFLDGPSPDSVHPGLWRQAKLSAHQGLFEVTDGVYQIRGLDLSNMTLIEGDEGVVVVDPLMSTETAAAGLGLYREYRGDRAVSAVVYTHSHVDHFGGVGGVVDGDVPILAPSGFMAHAITENVHAGPAMARRSVFQTGAQLPVGPTGHIGVGLGLGASSGTVTLIAPNRTITRTGQEEVVDGVRLVFQLTPGTEAPSEMNFLLPDHRALCMAENATHTLHNILTLRGAMVRDARVWSSYLDESVHLFAHDVDVLFASHHWPTWGTENIVAFLSEQRDLYAYLHDQTLRMMNQGMVGSEIAENFRMPPNLERRRHTRGYYGSVSHNVKAIYQSYMGWFDGNPAHLWEHPPEANARRYVDCMGGTDEVVRKAERYRDEGDARFAVTLLNHVVFADPDHRQARETLADLYEQLGWGAECGPWRNFYLQGAAELRGRTPEPPASAGLMGVSRGLPVAQFFEALAIRVDGPRAWNEAFAIDWVLTDQGATYRTRLSNGALTITENPRSGSAELTVTLTRPELPGLLVGRLDLADMRAEGETGLLGRLLGLLDPPDYGFPIVTP</sequence>
<evidence type="ECO:0000313" key="7">
    <source>
        <dbReference type="Proteomes" id="UP000654947"/>
    </source>
</evidence>
<comment type="similarity">
    <text evidence="4">Belongs to the metallo-beta-lactamase superfamily. Type III sulfatase family.</text>
</comment>
<evidence type="ECO:0000313" key="6">
    <source>
        <dbReference type="EMBL" id="GHD25857.1"/>
    </source>
</evidence>
<dbReference type="Pfam" id="PF00753">
    <property type="entry name" value="Lactamase_B"/>
    <property type="match status" value="1"/>
</dbReference>
<gene>
    <name evidence="6" type="ORF">GCM10007147_23370</name>
</gene>
<dbReference type="Gene3D" id="3.60.15.30">
    <property type="entry name" value="Metallo-beta-lactamase domain"/>
    <property type="match status" value="1"/>
</dbReference>
<keyword evidence="2" id="KW-0378">Hydrolase</keyword>
<dbReference type="AlphaFoldDB" id="A0A918XCG6"/>
<reference evidence="6 7" key="1">
    <citation type="journal article" date="2014" name="Int. J. Syst. Evol. Microbiol.">
        <title>Complete genome sequence of Corynebacterium casei LMG S-19264T (=DSM 44701T), isolated from a smear-ripened cheese.</title>
        <authorList>
            <consortium name="US DOE Joint Genome Institute (JGI-PGF)"/>
            <person name="Walter F."/>
            <person name="Albersmeier A."/>
            <person name="Kalinowski J."/>
            <person name="Ruckert C."/>
        </authorList>
    </citation>
    <scope>NUCLEOTIDE SEQUENCE [LARGE SCALE GENOMIC DNA]</scope>
    <source>
        <strain evidence="6 7">KCTC 19473</strain>
    </source>
</reference>
<keyword evidence="7" id="KW-1185">Reference proteome</keyword>
<dbReference type="GO" id="GO:0018741">
    <property type="term" value="F:linear primary-alkylsulfatase activity"/>
    <property type="evidence" value="ECO:0007669"/>
    <property type="project" value="InterPro"/>
</dbReference>
<dbReference type="Gene3D" id="1.25.40.880">
    <property type="entry name" value="Alkyl sulfatase, dimerisation domain"/>
    <property type="match status" value="1"/>
</dbReference>
<comment type="caution">
    <text evidence="6">The sequence shown here is derived from an EMBL/GenBank/DDBJ whole genome shotgun (WGS) entry which is preliminary data.</text>
</comment>
<dbReference type="Pfam" id="PF14863">
    <property type="entry name" value="Alkyl_sulf_dimr"/>
    <property type="match status" value="1"/>
</dbReference>
<accession>A0A918XCG6</accession>
<dbReference type="InterPro" id="IPR038536">
    <property type="entry name" value="Alkyl/aryl-sulf_dimr_sf"/>
</dbReference>
<dbReference type="CDD" id="cd07710">
    <property type="entry name" value="arylsulfatase_Sdsa1-like_MBL-fold"/>
    <property type="match status" value="1"/>
</dbReference>
<dbReference type="GO" id="GO:0018909">
    <property type="term" value="P:dodecyl sulfate metabolic process"/>
    <property type="evidence" value="ECO:0007669"/>
    <property type="project" value="InterPro"/>
</dbReference>
<dbReference type="RefSeq" id="WP_017575033.1">
    <property type="nucleotide sequence ID" value="NZ_BMXL01000010.1"/>
</dbReference>
<keyword evidence="1" id="KW-0479">Metal-binding</keyword>
<dbReference type="FunFam" id="3.60.15.30:FF:000001">
    <property type="entry name" value="Alkyl/aryl-sulfatase BDS1"/>
    <property type="match status" value="1"/>
</dbReference>
<dbReference type="GO" id="GO:0046983">
    <property type="term" value="F:protein dimerization activity"/>
    <property type="evidence" value="ECO:0007669"/>
    <property type="project" value="InterPro"/>
</dbReference>
<dbReference type="InterPro" id="IPR029229">
    <property type="entry name" value="Alkyl_sulf_C"/>
</dbReference>
<dbReference type="InterPro" id="IPR052195">
    <property type="entry name" value="Bact_Alkyl/Aryl-Sulfatase"/>
</dbReference>
<proteinExistence type="inferred from homology"/>
<dbReference type="Proteomes" id="UP000654947">
    <property type="component" value="Unassembled WGS sequence"/>
</dbReference>
<dbReference type="InterPro" id="IPR036866">
    <property type="entry name" value="RibonucZ/Hydroxyglut_hydro"/>
</dbReference>
<evidence type="ECO:0000256" key="4">
    <source>
        <dbReference type="ARBA" id="ARBA00033751"/>
    </source>
</evidence>
<dbReference type="GO" id="GO:0046872">
    <property type="term" value="F:metal ion binding"/>
    <property type="evidence" value="ECO:0007669"/>
    <property type="project" value="UniProtKB-KW"/>
</dbReference>
<dbReference type="PANTHER" id="PTHR43223">
    <property type="entry name" value="ALKYL/ARYL-SULFATASE"/>
    <property type="match status" value="1"/>
</dbReference>
<dbReference type="SUPFAM" id="SSF55718">
    <property type="entry name" value="SCP-like"/>
    <property type="match status" value="1"/>
</dbReference>
<dbReference type="InterPro" id="IPR001279">
    <property type="entry name" value="Metallo-B-lactamas"/>
</dbReference>
<dbReference type="Gene3D" id="3.30.1050.10">
    <property type="entry name" value="SCP2 sterol-binding domain"/>
    <property type="match status" value="1"/>
</dbReference>
<dbReference type="InterPro" id="IPR029228">
    <property type="entry name" value="Alkyl_sulf_dimr"/>
</dbReference>
<dbReference type="SUPFAM" id="SSF56281">
    <property type="entry name" value="Metallo-hydrolase/oxidoreductase"/>
    <property type="match status" value="1"/>
</dbReference>